<feature type="domain" description="RNA 2-O ribose methyltransferase substrate binding" evidence="4">
    <location>
        <begin position="10"/>
        <end position="85"/>
    </location>
</feature>
<dbReference type="Pfam" id="PF00588">
    <property type="entry name" value="SpoU_methylase"/>
    <property type="match status" value="1"/>
</dbReference>
<dbReference type="InterPro" id="IPR004441">
    <property type="entry name" value="rRNA_MeTrfase_TrmH"/>
</dbReference>
<dbReference type="RefSeq" id="WP_341878150.1">
    <property type="nucleotide sequence ID" value="NZ_CP121687.1"/>
</dbReference>
<evidence type="ECO:0000256" key="3">
    <source>
        <dbReference type="ARBA" id="ARBA00022679"/>
    </source>
</evidence>
<evidence type="ECO:0000313" key="5">
    <source>
        <dbReference type="EMBL" id="WZL71187.1"/>
    </source>
</evidence>
<dbReference type="InterPro" id="IPR029028">
    <property type="entry name" value="Alpha/beta_knot_MTases"/>
</dbReference>
<reference evidence="5 6" key="1">
    <citation type="submission" date="2023-03" db="EMBL/GenBank/DDBJ databases">
        <title>Novel Species.</title>
        <authorList>
            <person name="Ma S."/>
        </authorList>
    </citation>
    <scope>NUCLEOTIDE SEQUENCE [LARGE SCALE GENOMIC DNA]</scope>
    <source>
        <strain evidence="5 6">LIND6LT2</strain>
    </source>
</reference>
<dbReference type="InterPro" id="IPR029064">
    <property type="entry name" value="Ribosomal_eL30-like_sf"/>
</dbReference>
<keyword evidence="3" id="KW-0808">Transferase</keyword>
<dbReference type="InterPro" id="IPR001537">
    <property type="entry name" value="SpoU_MeTrfase"/>
</dbReference>
<dbReference type="SUPFAM" id="SSF55315">
    <property type="entry name" value="L30e-like"/>
    <property type="match status" value="1"/>
</dbReference>
<dbReference type="Gene3D" id="3.30.1330.30">
    <property type="match status" value="1"/>
</dbReference>
<comment type="similarity">
    <text evidence="1">Belongs to the class IV-like SAM-binding methyltransferase superfamily. RNA methyltransferase TrmH family.</text>
</comment>
<organism evidence="5 6">
    <name type="scientific">Defluviitalea saccharophila</name>
    <dbReference type="NCBI Taxonomy" id="879970"/>
    <lineage>
        <taxon>Bacteria</taxon>
        <taxon>Bacillati</taxon>
        <taxon>Bacillota</taxon>
        <taxon>Clostridia</taxon>
        <taxon>Lachnospirales</taxon>
        <taxon>Defluviitaleaceae</taxon>
        <taxon>Defluviitalea</taxon>
    </lineage>
</organism>
<proteinExistence type="inferred from homology"/>
<evidence type="ECO:0000313" key="6">
    <source>
        <dbReference type="Proteomes" id="UP001486565"/>
    </source>
</evidence>
<dbReference type="Gene3D" id="3.40.1280.10">
    <property type="match status" value="1"/>
</dbReference>
<dbReference type="InterPro" id="IPR029026">
    <property type="entry name" value="tRNA_m1G_MTases_N"/>
</dbReference>
<name>A0ABZ2Y754_9FIRM</name>
<keyword evidence="2" id="KW-0489">Methyltransferase</keyword>
<dbReference type="PANTHER" id="PTHR46429:SF1">
    <property type="entry name" value="23S RRNA (GUANOSINE-2'-O-)-METHYLTRANSFERASE RLMB"/>
    <property type="match status" value="1"/>
</dbReference>
<dbReference type="EMBL" id="CP121687">
    <property type="protein sequence ID" value="WZL71187.1"/>
    <property type="molecule type" value="Genomic_DNA"/>
</dbReference>
<evidence type="ECO:0000259" key="4">
    <source>
        <dbReference type="SMART" id="SM00967"/>
    </source>
</evidence>
<accession>A0ABZ2Y754</accession>
<dbReference type="NCBIfam" id="TIGR00186">
    <property type="entry name" value="rRNA_methyl_3"/>
    <property type="match status" value="1"/>
</dbReference>
<dbReference type="Pfam" id="PF08032">
    <property type="entry name" value="SpoU_sub_bind"/>
    <property type="match status" value="1"/>
</dbReference>
<evidence type="ECO:0000256" key="1">
    <source>
        <dbReference type="ARBA" id="ARBA00007228"/>
    </source>
</evidence>
<dbReference type="InterPro" id="IPR013123">
    <property type="entry name" value="SpoU_subst-bd"/>
</dbReference>
<gene>
    <name evidence="5" type="primary">rlmB</name>
    <name evidence="5" type="ORF">QBE51_06625</name>
</gene>
<dbReference type="Proteomes" id="UP001486565">
    <property type="component" value="Chromosome"/>
</dbReference>
<dbReference type="PANTHER" id="PTHR46429">
    <property type="entry name" value="23S RRNA (GUANOSINE-2'-O-)-METHYLTRANSFERASE RLMB"/>
    <property type="match status" value="1"/>
</dbReference>
<dbReference type="CDD" id="cd18103">
    <property type="entry name" value="SpoU-like_RlmB"/>
    <property type="match status" value="1"/>
</dbReference>
<dbReference type="SUPFAM" id="SSF75217">
    <property type="entry name" value="alpha/beta knot"/>
    <property type="match status" value="1"/>
</dbReference>
<sequence length="250" mass="27168">MKTFEEDSLHLEGRNAVLEALKSERDIDKILIQQGNTEGSIKKIIAEAKNRGIVIQTVAKSKLDELSETKKHQGVIAFVSAHKYAQVEDILKNAEEKGEKPFIIILDGITDPHNLGAIIRTANISGAHGVIIPKRRSAGLSAVVAKASAGAIEYVPVAKVTNIARTIEDLKAKGVWIACADMDGENMYQTDLKGAIALVIGNEGEGVSRIVKEKCDFIVKIPMYGQITSLNASVAAGVLMYEVVRQKYFR</sequence>
<protein>
    <submittedName>
        <fullName evidence="5">23S rRNA (Guanosine(2251)-2'-O)-methyltransferase RlmB</fullName>
    </submittedName>
</protein>
<keyword evidence="6" id="KW-1185">Reference proteome</keyword>
<evidence type="ECO:0000256" key="2">
    <source>
        <dbReference type="ARBA" id="ARBA00022603"/>
    </source>
</evidence>
<dbReference type="SMART" id="SM00967">
    <property type="entry name" value="SpoU_sub_bind"/>
    <property type="match status" value="1"/>
</dbReference>